<dbReference type="EMBL" id="JAQQLF010000004">
    <property type="protein sequence ID" value="MDC7716285.1"/>
    <property type="molecule type" value="Genomic_DNA"/>
</dbReference>
<keyword evidence="4" id="KW-1185">Reference proteome</keyword>
<protein>
    <submittedName>
        <fullName evidence="3">GIY-YIG nuclease family protein</fullName>
    </submittedName>
</protein>
<evidence type="ECO:0000313" key="4">
    <source>
        <dbReference type="Proteomes" id="UP001219956"/>
    </source>
</evidence>
<comment type="similarity">
    <text evidence="1">Belongs to the UPF0213 family.</text>
</comment>
<dbReference type="Proteomes" id="UP001219956">
    <property type="component" value="Unassembled WGS sequence"/>
</dbReference>
<proteinExistence type="inferred from homology"/>
<evidence type="ECO:0000313" key="3">
    <source>
        <dbReference type="EMBL" id="MDC7716285.1"/>
    </source>
</evidence>
<dbReference type="InterPro" id="IPR000305">
    <property type="entry name" value="GIY-YIG_endonuc"/>
</dbReference>
<dbReference type="PANTHER" id="PTHR34477:SF1">
    <property type="entry name" value="UPF0213 PROTEIN YHBQ"/>
    <property type="match status" value="1"/>
</dbReference>
<dbReference type="InterPro" id="IPR035901">
    <property type="entry name" value="GIY-YIG_endonuc_sf"/>
</dbReference>
<dbReference type="SUPFAM" id="SSF82771">
    <property type="entry name" value="GIY-YIG endonuclease"/>
    <property type="match status" value="1"/>
</dbReference>
<evidence type="ECO:0000259" key="2">
    <source>
        <dbReference type="PROSITE" id="PS50164"/>
    </source>
</evidence>
<dbReference type="Gene3D" id="3.40.1440.10">
    <property type="entry name" value="GIY-YIG endonuclease"/>
    <property type="match status" value="1"/>
</dbReference>
<reference evidence="3 4" key="1">
    <citation type="submission" date="2023-01" db="EMBL/GenBank/DDBJ databases">
        <title>Novel species of the genus Vogesella isolated from rivers.</title>
        <authorList>
            <person name="Lu H."/>
        </authorList>
    </citation>
    <scope>NUCLEOTIDE SEQUENCE [LARGE SCALE GENOMIC DNA]</scope>
    <source>
        <strain evidence="3 4">DC21W</strain>
    </source>
</reference>
<feature type="domain" description="GIY-YIG" evidence="2">
    <location>
        <begin position="12"/>
        <end position="91"/>
    </location>
</feature>
<dbReference type="InterPro" id="IPR050190">
    <property type="entry name" value="UPF0213_domain"/>
</dbReference>
<sequence length="104" mass="10824">MSEAALAANPGRPWFMYVLHCRGGSLYTGITTDVDQRYAAHAAGKGARYTRSFPPLGIALVLQFASKGEALAAEHAVKAMGAAQKRAWLAAQAPAAARPAGNGK</sequence>
<organism evidence="3 4">
    <name type="scientific">Vogesella aquatica</name>
    <dbReference type="NCBI Taxonomy" id="2984206"/>
    <lineage>
        <taxon>Bacteria</taxon>
        <taxon>Pseudomonadati</taxon>
        <taxon>Pseudomonadota</taxon>
        <taxon>Betaproteobacteria</taxon>
        <taxon>Neisseriales</taxon>
        <taxon>Chromobacteriaceae</taxon>
        <taxon>Vogesella</taxon>
    </lineage>
</organism>
<dbReference type="CDD" id="cd10456">
    <property type="entry name" value="GIY-YIG_UPF0213"/>
    <property type="match status" value="1"/>
</dbReference>
<name>A0ABT5IVI0_9NEIS</name>
<evidence type="ECO:0000256" key="1">
    <source>
        <dbReference type="ARBA" id="ARBA00007435"/>
    </source>
</evidence>
<dbReference type="RefSeq" id="WP_272750711.1">
    <property type="nucleotide sequence ID" value="NZ_JAQQLF010000004.1"/>
</dbReference>
<dbReference type="PROSITE" id="PS50164">
    <property type="entry name" value="GIY_YIG"/>
    <property type="match status" value="1"/>
</dbReference>
<dbReference type="Pfam" id="PF01541">
    <property type="entry name" value="GIY-YIG"/>
    <property type="match status" value="1"/>
</dbReference>
<dbReference type="PANTHER" id="PTHR34477">
    <property type="entry name" value="UPF0213 PROTEIN YHBQ"/>
    <property type="match status" value="1"/>
</dbReference>
<comment type="caution">
    <text evidence="3">The sequence shown here is derived from an EMBL/GenBank/DDBJ whole genome shotgun (WGS) entry which is preliminary data.</text>
</comment>
<gene>
    <name evidence="3" type="ORF">PQU95_03495</name>
</gene>
<accession>A0ABT5IVI0</accession>